<proteinExistence type="predicted"/>
<keyword evidence="1" id="KW-0732">Signal</keyword>
<sequence length="144" mass="15899">MNRWFGSLAWYWASCRSIAASRALFVPAPTMPRPKMALCATSLSLSCENLLRVSRMFSLGFDTEIRARARGTAFLITGSPYRNRCPNARKAISEPISSPIAMRAMPRTATLCWLDRSGGPVDFSSLSSFLSFLSSFFSSFSCTS</sequence>
<dbReference type="AlphaFoldDB" id="A0A6B0UU63"/>
<organism evidence="2">
    <name type="scientific">Ixodes ricinus</name>
    <name type="common">Common tick</name>
    <name type="synonym">Acarus ricinus</name>
    <dbReference type="NCBI Taxonomy" id="34613"/>
    <lineage>
        <taxon>Eukaryota</taxon>
        <taxon>Metazoa</taxon>
        <taxon>Ecdysozoa</taxon>
        <taxon>Arthropoda</taxon>
        <taxon>Chelicerata</taxon>
        <taxon>Arachnida</taxon>
        <taxon>Acari</taxon>
        <taxon>Parasitiformes</taxon>
        <taxon>Ixodida</taxon>
        <taxon>Ixodoidea</taxon>
        <taxon>Ixodidae</taxon>
        <taxon>Ixodinae</taxon>
        <taxon>Ixodes</taxon>
    </lineage>
</organism>
<dbReference type="EMBL" id="GIFC01011224">
    <property type="protein sequence ID" value="MXU93307.1"/>
    <property type="molecule type" value="Transcribed_RNA"/>
</dbReference>
<accession>A0A6B0UU63</accession>
<protein>
    <submittedName>
        <fullName evidence="2">Putative secreted protein</fullName>
    </submittedName>
</protein>
<evidence type="ECO:0000313" key="2">
    <source>
        <dbReference type="EMBL" id="MXU93307.1"/>
    </source>
</evidence>
<evidence type="ECO:0000256" key="1">
    <source>
        <dbReference type="SAM" id="SignalP"/>
    </source>
</evidence>
<feature type="chain" id="PRO_5025643775" evidence="1">
    <location>
        <begin position="21"/>
        <end position="144"/>
    </location>
</feature>
<reference evidence="2" key="1">
    <citation type="submission" date="2019-12" db="EMBL/GenBank/DDBJ databases">
        <title>An insight into the sialome of adult female Ixodes ricinus ticks feeding for 6 days.</title>
        <authorList>
            <person name="Perner J."/>
            <person name="Ribeiro J.M.C."/>
        </authorList>
    </citation>
    <scope>NUCLEOTIDE SEQUENCE</scope>
    <source>
        <strain evidence="2">Semi-engorged</strain>
        <tissue evidence="2">Salivary glands</tissue>
    </source>
</reference>
<feature type="signal peptide" evidence="1">
    <location>
        <begin position="1"/>
        <end position="20"/>
    </location>
</feature>
<name>A0A6B0UU63_IXORI</name>